<evidence type="ECO:0000256" key="1">
    <source>
        <dbReference type="SAM" id="Phobius"/>
    </source>
</evidence>
<dbReference type="EMBL" id="QESZ01000004">
    <property type="protein sequence ID" value="PWD75209.1"/>
    <property type="molecule type" value="Genomic_DNA"/>
</dbReference>
<sequence>MKKELLMFIRRIRGIMDEKLDAVKNSGIEVVGEVYKHYKDILTAYTEKKWWRLIALVILMLLMIVVGLLVKPLLVGLLTKWLALVVSSSVSNVMATCAGTFVTAQVGKFMKCLVLKIKK</sequence>
<feature type="transmembrane region" description="Helical" evidence="1">
    <location>
        <begin position="50"/>
        <end position="69"/>
    </location>
</feature>
<keyword evidence="1" id="KW-0812">Transmembrane</keyword>
<comment type="caution">
    <text evidence="2">The sequence shown here is derived from an EMBL/GenBank/DDBJ whole genome shotgun (WGS) entry which is preliminary data.</text>
</comment>
<protein>
    <submittedName>
        <fullName evidence="2">Uncharacterized protein</fullName>
    </submittedName>
</protein>
<dbReference type="Proteomes" id="UP000245055">
    <property type="component" value="Unassembled WGS sequence"/>
</dbReference>
<evidence type="ECO:0000313" key="3">
    <source>
        <dbReference type="Proteomes" id="UP000245055"/>
    </source>
</evidence>
<gene>
    <name evidence="2" type="ORF">DF213_03620</name>
</gene>
<reference evidence="2 3" key="1">
    <citation type="submission" date="2018-05" db="EMBL/GenBank/DDBJ databases">
        <title>Genomic diversity of pathogens causing Blackleg of Potato in Pakistan.</title>
        <authorList>
            <person name="Sarfraz S."/>
            <person name="Riaz K."/>
            <person name="Oulghazi S."/>
            <person name="Cigna J."/>
            <person name="Sahi S.T."/>
            <person name="Khan S.H."/>
            <person name="Hameed A."/>
            <person name="Faure D."/>
        </authorList>
    </citation>
    <scope>NUCLEOTIDE SEQUENCE [LARGE SCALE GENOMIC DNA]</scope>
    <source>
        <strain evidence="2 3">SS70</strain>
    </source>
</reference>
<name>A0AAX1CB85_9GAMM</name>
<accession>A0AAX1CB85</accession>
<dbReference type="AlphaFoldDB" id="A0AAX1CB85"/>
<feature type="transmembrane region" description="Helical" evidence="1">
    <location>
        <begin position="81"/>
        <end position="102"/>
    </location>
</feature>
<evidence type="ECO:0000313" key="2">
    <source>
        <dbReference type="EMBL" id="PWD75209.1"/>
    </source>
</evidence>
<keyword evidence="1" id="KW-0472">Membrane</keyword>
<dbReference type="RefSeq" id="WP_024104477.1">
    <property type="nucleotide sequence ID" value="NZ_CP162003.1"/>
</dbReference>
<proteinExistence type="predicted"/>
<keyword evidence="1" id="KW-1133">Transmembrane helix</keyword>
<organism evidence="2 3">
    <name type="scientific">Dickeya dianthicola</name>
    <dbReference type="NCBI Taxonomy" id="204039"/>
    <lineage>
        <taxon>Bacteria</taxon>
        <taxon>Pseudomonadati</taxon>
        <taxon>Pseudomonadota</taxon>
        <taxon>Gammaproteobacteria</taxon>
        <taxon>Enterobacterales</taxon>
        <taxon>Pectobacteriaceae</taxon>
        <taxon>Dickeya</taxon>
    </lineage>
</organism>